<sequence>LDTGIEDVFPGSLRPRRQNINPENQQDSLNLPGQSGCSPQFPSGPFLPKPPPPPKPVKSPPPNPKMSISLRPNITPLEIDGTPSANLSVKWKNWIKKFKLYVVAAGLEEEEVSDKRRVALLLSLIGE</sequence>
<feature type="non-terminal residue" evidence="2">
    <location>
        <position position="1"/>
    </location>
</feature>
<dbReference type="EMBL" id="GBHO01004637">
    <property type="protein sequence ID" value="JAG38967.1"/>
    <property type="molecule type" value="Transcribed_RNA"/>
</dbReference>
<name>A0A0A9Z109_LYGHE</name>
<gene>
    <name evidence="2" type="ORF">CM83_103468</name>
</gene>
<evidence type="ECO:0000313" key="2">
    <source>
        <dbReference type="EMBL" id="JAG38967.1"/>
    </source>
</evidence>
<reference evidence="2" key="1">
    <citation type="journal article" date="2014" name="PLoS ONE">
        <title>Transcriptome-Based Identification of ABC Transporters in the Western Tarnished Plant Bug Lygus hesperus.</title>
        <authorList>
            <person name="Hull J.J."/>
            <person name="Chaney K."/>
            <person name="Geib S.M."/>
            <person name="Fabrick J.A."/>
            <person name="Brent C.S."/>
            <person name="Walsh D."/>
            <person name="Lavine L.C."/>
        </authorList>
    </citation>
    <scope>NUCLEOTIDE SEQUENCE</scope>
</reference>
<feature type="region of interest" description="Disordered" evidence="1">
    <location>
        <begin position="1"/>
        <end position="71"/>
    </location>
</feature>
<reference evidence="2" key="2">
    <citation type="submission" date="2014-07" db="EMBL/GenBank/DDBJ databases">
        <authorList>
            <person name="Hull J."/>
        </authorList>
    </citation>
    <scope>NUCLEOTIDE SEQUENCE</scope>
</reference>
<protein>
    <submittedName>
        <fullName evidence="2">Uncharacterized protein</fullName>
    </submittedName>
</protein>
<feature type="compositionally biased region" description="Polar residues" evidence="1">
    <location>
        <begin position="18"/>
        <end position="38"/>
    </location>
</feature>
<organism evidence="2">
    <name type="scientific">Lygus hesperus</name>
    <name type="common">Western plant bug</name>
    <dbReference type="NCBI Taxonomy" id="30085"/>
    <lineage>
        <taxon>Eukaryota</taxon>
        <taxon>Metazoa</taxon>
        <taxon>Ecdysozoa</taxon>
        <taxon>Arthropoda</taxon>
        <taxon>Hexapoda</taxon>
        <taxon>Insecta</taxon>
        <taxon>Pterygota</taxon>
        <taxon>Neoptera</taxon>
        <taxon>Paraneoptera</taxon>
        <taxon>Hemiptera</taxon>
        <taxon>Heteroptera</taxon>
        <taxon>Panheteroptera</taxon>
        <taxon>Cimicomorpha</taxon>
        <taxon>Miridae</taxon>
        <taxon>Mirini</taxon>
        <taxon>Lygus</taxon>
    </lineage>
</organism>
<dbReference type="AlphaFoldDB" id="A0A0A9Z109"/>
<feature type="compositionally biased region" description="Pro residues" evidence="1">
    <location>
        <begin position="45"/>
        <end position="64"/>
    </location>
</feature>
<feature type="non-terminal residue" evidence="2">
    <location>
        <position position="127"/>
    </location>
</feature>
<proteinExistence type="predicted"/>
<evidence type="ECO:0000256" key="1">
    <source>
        <dbReference type="SAM" id="MobiDB-lite"/>
    </source>
</evidence>
<accession>A0A0A9Z109</accession>